<dbReference type="InterPro" id="IPR003004">
    <property type="entry name" value="GspF/PilC"/>
</dbReference>
<keyword evidence="4 7" id="KW-0812">Transmembrane</keyword>
<evidence type="ECO:0000256" key="4">
    <source>
        <dbReference type="ARBA" id="ARBA00022692"/>
    </source>
</evidence>
<gene>
    <name evidence="9" type="ORF">MNB_SV-13-233</name>
</gene>
<protein>
    <submittedName>
        <fullName evidence="9">General secretion pathway protein F</fullName>
    </submittedName>
</protein>
<feature type="domain" description="Type II secretion system protein GspF" evidence="8">
    <location>
        <begin position="50"/>
        <end position="177"/>
    </location>
</feature>
<evidence type="ECO:0000256" key="3">
    <source>
        <dbReference type="ARBA" id="ARBA00022475"/>
    </source>
</evidence>
<feature type="transmembrane region" description="Helical" evidence="7">
    <location>
        <begin position="359"/>
        <end position="382"/>
    </location>
</feature>
<evidence type="ECO:0000256" key="5">
    <source>
        <dbReference type="ARBA" id="ARBA00022989"/>
    </source>
</evidence>
<dbReference type="Pfam" id="PF00482">
    <property type="entry name" value="T2SSF"/>
    <property type="match status" value="2"/>
</dbReference>
<dbReference type="PANTHER" id="PTHR30012:SF0">
    <property type="entry name" value="TYPE II SECRETION SYSTEM PROTEIN F-RELATED"/>
    <property type="match status" value="1"/>
</dbReference>
<dbReference type="GO" id="GO:0005886">
    <property type="term" value="C:plasma membrane"/>
    <property type="evidence" value="ECO:0007669"/>
    <property type="project" value="UniProtKB-SubCell"/>
</dbReference>
<dbReference type="InterPro" id="IPR042094">
    <property type="entry name" value="T2SS_GspF_sf"/>
</dbReference>
<comment type="similarity">
    <text evidence="2">Belongs to the GSP F family.</text>
</comment>
<comment type="subcellular location">
    <subcellularLocation>
        <location evidence="1">Cell membrane</location>
        <topology evidence="1">Multi-pass membrane protein</topology>
    </subcellularLocation>
</comment>
<keyword evidence="5 7" id="KW-1133">Transmembrane helix</keyword>
<dbReference type="Gene3D" id="1.20.81.30">
    <property type="entry name" value="Type II secretion system (T2SS), domain F"/>
    <property type="match status" value="2"/>
</dbReference>
<reference evidence="9" key="1">
    <citation type="submission" date="2016-10" db="EMBL/GenBank/DDBJ databases">
        <authorList>
            <person name="de Groot N.N."/>
        </authorList>
    </citation>
    <scope>NUCLEOTIDE SEQUENCE</scope>
</reference>
<evidence type="ECO:0000313" key="9">
    <source>
        <dbReference type="EMBL" id="SFV70318.1"/>
    </source>
</evidence>
<dbReference type="PRINTS" id="PR00812">
    <property type="entry name" value="BCTERIALGSPF"/>
</dbReference>
<evidence type="ECO:0000256" key="6">
    <source>
        <dbReference type="ARBA" id="ARBA00023136"/>
    </source>
</evidence>
<dbReference type="AlphaFoldDB" id="A0A1W1CWQ7"/>
<evidence type="ECO:0000259" key="8">
    <source>
        <dbReference type="Pfam" id="PF00482"/>
    </source>
</evidence>
<dbReference type="PANTHER" id="PTHR30012">
    <property type="entry name" value="GENERAL SECRETION PATHWAY PROTEIN"/>
    <property type="match status" value="1"/>
</dbReference>
<name>A0A1W1CWQ7_9ZZZZ</name>
<feature type="transmembrane region" description="Helical" evidence="7">
    <location>
        <begin position="209"/>
        <end position="227"/>
    </location>
</feature>
<organism evidence="9">
    <name type="scientific">hydrothermal vent metagenome</name>
    <dbReference type="NCBI Taxonomy" id="652676"/>
    <lineage>
        <taxon>unclassified sequences</taxon>
        <taxon>metagenomes</taxon>
        <taxon>ecological metagenomes</taxon>
    </lineage>
</organism>
<dbReference type="EMBL" id="FPHM01000154">
    <property type="protein sequence ID" value="SFV70318.1"/>
    <property type="molecule type" value="Genomic_DNA"/>
</dbReference>
<keyword evidence="6 7" id="KW-0472">Membrane</keyword>
<dbReference type="InterPro" id="IPR018076">
    <property type="entry name" value="T2SS_GspF_dom"/>
</dbReference>
<feature type="domain" description="Type II secretion system protein GspF" evidence="8">
    <location>
        <begin position="257"/>
        <end position="377"/>
    </location>
</feature>
<keyword evidence="3" id="KW-1003">Cell membrane</keyword>
<evidence type="ECO:0000256" key="2">
    <source>
        <dbReference type="ARBA" id="ARBA00005745"/>
    </source>
</evidence>
<evidence type="ECO:0000256" key="7">
    <source>
        <dbReference type="SAM" id="Phobius"/>
    </source>
</evidence>
<evidence type="ECO:0000256" key="1">
    <source>
        <dbReference type="ARBA" id="ARBA00004651"/>
    </source>
</evidence>
<accession>A0A1W1CWQ7</accession>
<sequence length="388" mass="44309">MGNIVRRVFIGESDEFKRYIKHNNLYIYSMKEEDIKIEKGKFKHKDFRDFLEEFLYLIQSGMPIDQALKNLYKVTAKAETKFFIDRTLAGIKDGTPFSASLESAFKEVNYEVDSLVKSLITIGEEIGELDKSIERALEHMKYQEEISSQISQAIRYPIFLLGMSVSMVFFVFWFVVPKFSAMFTPEEFEKLPSLSYGVLTLGKTLDGNMGFVLLGFISFVALIWISVKKNKKFWFSMVTKINFFNKLMLKIELSYIFRSLGVMLQGGLKIDRALARVIPLVNHDELKNLFSIARDEIRKGEKLSRIFFDSSVITPNIASLISVGENSANLEKIFLSVGDKLGKEFNMEVKKILSFLEPLIIIFVGIVIAVIVVSIMLAVVSLTDLTDM</sequence>
<proteinExistence type="inferred from homology"/>
<feature type="transmembrane region" description="Helical" evidence="7">
    <location>
        <begin position="156"/>
        <end position="176"/>
    </location>
</feature>